<organism evidence="1">
    <name type="scientific">Arundo donax</name>
    <name type="common">Giant reed</name>
    <name type="synonym">Donax arundinaceus</name>
    <dbReference type="NCBI Taxonomy" id="35708"/>
    <lineage>
        <taxon>Eukaryota</taxon>
        <taxon>Viridiplantae</taxon>
        <taxon>Streptophyta</taxon>
        <taxon>Embryophyta</taxon>
        <taxon>Tracheophyta</taxon>
        <taxon>Spermatophyta</taxon>
        <taxon>Magnoliopsida</taxon>
        <taxon>Liliopsida</taxon>
        <taxon>Poales</taxon>
        <taxon>Poaceae</taxon>
        <taxon>PACMAD clade</taxon>
        <taxon>Arundinoideae</taxon>
        <taxon>Arundineae</taxon>
        <taxon>Arundo</taxon>
    </lineage>
</organism>
<protein>
    <submittedName>
        <fullName evidence="1">Uncharacterized protein</fullName>
    </submittedName>
</protein>
<dbReference type="AlphaFoldDB" id="A0A0A9A404"/>
<proteinExistence type="predicted"/>
<dbReference type="EMBL" id="GBRH01254160">
    <property type="protein sequence ID" value="JAD43735.1"/>
    <property type="molecule type" value="Transcribed_RNA"/>
</dbReference>
<reference evidence="1" key="1">
    <citation type="submission" date="2014-09" db="EMBL/GenBank/DDBJ databases">
        <authorList>
            <person name="Magalhaes I.L.F."/>
            <person name="Oliveira U."/>
            <person name="Santos F.R."/>
            <person name="Vidigal T.H.D.A."/>
            <person name="Brescovit A.D."/>
            <person name="Santos A.J."/>
        </authorList>
    </citation>
    <scope>NUCLEOTIDE SEQUENCE</scope>
    <source>
        <tissue evidence="1">Shoot tissue taken approximately 20 cm above the soil surface</tissue>
    </source>
</reference>
<evidence type="ECO:0000313" key="1">
    <source>
        <dbReference type="EMBL" id="JAD43735.1"/>
    </source>
</evidence>
<sequence>MIKGHCSHSQKGTILTDYLSHNFSVKIKNYRASLIVCRFYQEKHYHYSKVASLTQDKNRMAESRFWERGKNKF</sequence>
<reference evidence="1" key="2">
    <citation type="journal article" date="2015" name="Data Brief">
        <title>Shoot transcriptome of the giant reed, Arundo donax.</title>
        <authorList>
            <person name="Barrero R.A."/>
            <person name="Guerrero F.D."/>
            <person name="Moolhuijzen P."/>
            <person name="Goolsby J.A."/>
            <person name="Tidwell J."/>
            <person name="Bellgard S.E."/>
            <person name="Bellgard M.I."/>
        </authorList>
    </citation>
    <scope>NUCLEOTIDE SEQUENCE</scope>
    <source>
        <tissue evidence="1">Shoot tissue taken approximately 20 cm above the soil surface</tissue>
    </source>
</reference>
<accession>A0A0A9A404</accession>
<name>A0A0A9A404_ARUDO</name>